<evidence type="ECO:0000256" key="1">
    <source>
        <dbReference type="SAM" id="MobiDB-lite"/>
    </source>
</evidence>
<dbReference type="Proteomes" id="UP000219072">
    <property type="component" value="Unassembled WGS sequence"/>
</dbReference>
<keyword evidence="3" id="KW-1185">Reference proteome</keyword>
<name>A0A286E4M5_9ACTN</name>
<protein>
    <submittedName>
        <fullName evidence="2">Uncharacterized protein</fullName>
    </submittedName>
</protein>
<dbReference type="RefSeq" id="WP_097233563.1">
    <property type="nucleotide sequence ID" value="NZ_OCNE01000023.1"/>
</dbReference>
<reference evidence="2 3" key="1">
    <citation type="submission" date="2017-09" db="EMBL/GenBank/DDBJ databases">
        <authorList>
            <person name="Ehlers B."/>
            <person name="Leendertz F.H."/>
        </authorList>
    </citation>
    <scope>NUCLEOTIDE SEQUENCE [LARGE SCALE GENOMIC DNA]</scope>
    <source>
        <strain evidence="2 3">CGMCC 4.7095</strain>
    </source>
</reference>
<proteinExistence type="predicted"/>
<dbReference type="AlphaFoldDB" id="A0A286E4M5"/>
<dbReference type="EMBL" id="OCNE01000023">
    <property type="protein sequence ID" value="SOD65846.1"/>
    <property type="molecule type" value="Genomic_DNA"/>
</dbReference>
<organism evidence="2 3">
    <name type="scientific">Streptomyces zhaozhouensis</name>
    <dbReference type="NCBI Taxonomy" id="1300267"/>
    <lineage>
        <taxon>Bacteria</taxon>
        <taxon>Bacillati</taxon>
        <taxon>Actinomycetota</taxon>
        <taxon>Actinomycetes</taxon>
        <taxon>Kitasatosporales</taxon>
        <taxon>Streptomycetaceae</taxon>
        <taxon>Streptomyces</taxon>
    </lineage>
</organism>
<evidence type="ECO:0000313" key="2">
    <source>
        <dbReference type="EMBL" id="SOD65846.1"/>
    </source>
</evidence>
<accession>A0A286E4M5</accession>
<sequence>MYGAVVAASALVLTACGGDDSGEDDEIAGVQSPSEEPEASEDPEPTEEPADDRPEIDLGPDLENVYESHVSGGDPEDAIVESIQGFNDATDEAIVSGENDRPALRYYTADEALMRTLEVLSVVYENGESSTGTTRYTIHSVSLVDDTSATFTFCRDYRELDVTDFETGEVIEEADPNAVPDRYVGRVELNEEDVWQVVGYDFEQHSPDCA</sequence>
<feature type="region of interest" description="Disordered" evidence="1">
    <location>
        <begin position="15"/>
        <end position="60"/>
    </location>
</feature>
<gene>
    <name evidence="2" type="ORF">SAMN06297387_12380</name>
</gene>
<feature type="compositionally biased region" description="Acidic residues" evidence="1">
    <location>
        <begin position="35"/>
        <end position="50"/>
    </location>
</feature>
<evidence type="ECO:0000313" key="3">
    <source>
        <dbReference type="Proteomes" id="UP000219072"/>
    </source>
</evidence>